<gene>
    <name evidence="1" type="ORF">MENTE1834_LOCUS9703</name>
</gene>
<proteinExistence type="predicted"/>
<accession>A0ACB0Y9T6</accession>
<evidence type="ECO:0000313" key="2">
    <source>
        <dbReference type="Proteomes" id="UP001497535"/>
    </source>
</evidence>
<dbReference type="Proteomes" id="UP001497535">
    <property type="component" value="Unassembled WGS sequence"/>
</dbReference>
<reference evidence="1" key="1">
    <citation type="submission" date="2023-11" db="EMBL/GenBank/DDBJ databases">
        <authorList>
            <person name="Poullet M."/>
        </authorList>
    </citation>
    <scope>NUCLEOTIDE SEQUENCE</scope>
    <source>
        <strain evidence="1">E1834</strain>
    </source>
</reference>
<keyword evidence="2" id="KW-1185">Reference proteome</keyword>
<organism evidence="1 2">
    <name type="scientific">Meloidogyne enterolobii</name>
    <name type="common">Root-knot nematode worm</name>
    <name type="synonym">Meloidogyne mayaguensis</name>
    <dbReference type="NCBI Taxonomy" id="390850"/>
    <lineage>
        <taxon>Eukaryota</taxon>
        <taxon>Metazoa</taxon>
        <taxon>Ecdysozoa</taxon>
        <taxon>Nematoda</taxon>
        <taxon>Chromadorea</taxon>
        <taxon>Rhabditida</taxon>
        <taxon>Tylenchina</taxon>
        <taxon>Tylenchomorpha</taxon>
        <taxon>Tylenchoidea</taxon>
        <taxon>Meloidogynidae</taxon>
        <taxon>Meloidogyninae</taxon>
        <taxon>Meloidogyne</taxon>
    </lineage>
</organism>
<protein>
    <submittedName>
        <fullName evidence="1">Uncharacterized protein</fullName>
    </submittedName>
</protein>
<sequence>MQMNGIKKNSFQIRQKCPLEEMSLIPLYTIRYNKCRGEIPQSIMTIYK</sequence>
<dbReference type="EMBL" id="CAVMJV010000009">
    <property type="protein sequence ID" value="CAK5038700.1"/>
    <property type="molecule type" value="Genomic_DNA"/>
</dbReference>
<evidence type="ECO:0000313" key="1">
    <source>
        <dbReference type="EMBL" id="CAK5038700.1"/>
    </source>
</evidence>
<name>A0ACB0Y9T6_MELEN</name>
<comment type="caution">
    <text evidence="1">The sequence shown here is derived from an EMBL/GenBank/DDBJ whole genome shotgun (WGS) entry which is preliminary data.</text>
</comment>